<evidence type="ECO:0000256" key="1">
    <source>
        <dbReference type="ARBA" id="ARBA00023125"/>
    </source>
</evidence>
<evidence type="ECO:0000313" key="6">
    <source>
        <dbReference type="Proteomes" id="UP001185863"/>
    </source>
</evidence>
<dbReference type="Pfam" id="PF11774">
    <property type="entry name" value="Lsr2"/>
    <property type="match status" value="1"/>
</dbReference>
<dbReference type="GO" id="GO:0016746">
    <property type="term" value="F:acyltransferase activity"/>
    <property type="evidence" value="ECO:0007669"/>
    <property type="project" value="InterPro"/>
</dbReference>
<evidence type="ECO:0000313" key="5">
    <source>
        <dbReference type="EMBL" id="MDV7268209.1"/>
    </source>
</evidence>
<dbReference type="InterPro" id="IPR055370">
    <property type="entry name" value="Lsr2_DNA-bd"/>
</dbReference>
<feature type="domain" description="Lsr2 DNA-binding" evidence="4">
    <location>
        <begin position="76"/>
        <end position="111"/>
    </location>
</feature>
<proteinExistence type="predicted"/>
<dbReference type="EMBL" id="JAWLUP010000139">
    <property type="protein sequence ID" value="MDV7268209.1"/>
    <property type="molecule type" value="Genomic_DNA"/>
</dbReference>
<dbReference type="Pfam" id="PF23359">
    <property type="entry name" value="Lsr2_DNA-bd"/>
    <property type="match status" value="1"/>
</dbReference>
<name>A0AAE5A9U4_9NOCA</name>
<evidence type="ECO:0000259" key="4">
    <source>
        <dbReference type="Pfam" id="PF23359"/>
    </source>
</evidence>
<accession>A0AAE5A9U4</accession>
<dbReference type="AlphaFoldDB" id="A0AAE5A9U4"/>
<feature type="region of interest" description="Disordered" evidence="2">
    <location>
        <begin position="64"/>
        <end position="83"/>
    </location>
</feature>
<dbReference type="GO" id="GO:0003677">
    <property type="term" value="F:DNA binding"/>
    <property type="evidence" value="ECO:0007669"/>
    <property type="project" value="UniProtKB-KW"/>
</dbReference>
<dbReference type="RefSeq" id="WP_213575350.1">
    <property type="nucleotide sequence ID" value="NZ_JAWLUP010000139.1"/>
</dbReference>
<keyword evidence="1" id="KW-0238">DNA-binding</keyword>
<sequence length="112" mass="12425">MAKKVVVELVDDIDGSLIEVGKGEHITFSVNGVDYEIDLKTKNAREFLRTMDFYIEHATRVDGRKGRSTASAKPRGRAQASTVREWAAENGYDISSRGRIPAEVQEAFDAAH</sequence>
<dbReference type="Proteomes" id="UP001185863">
    <property type="component" value="Unassembled WGS sequence"/>
</dbReference>
<evidence type="ECO:0000256" key="2">
    <source>
        <dbReference type="SAM" id="MobiDB-lite"/>
    </source>
</evidence>
<dbReference type="InterPro" id="IPR036625">
    <property type="entry name" value="E3-bd_dom_sf"/>
</dbReference>
<reference evidence="5" key="1">
    <citation type="submission" date="2023-10" db="EMBL/GenBank/DDBJ databases">
        <title>Development of a sustainable strategy for remediation of hydrocarbon-contaminated territories based on the waste exchange concept.</title>
        <authorList>
            <person name="Krivoruchko A."/>
        </authorList>
    </citation>
    <scope>NUCLEOTIDE SEQUENCE</scope>
    <source>
        <strain evidence="5">IEGM 68</strain>
    </source>
</reference>
<dbReference type="InterPro" id="IPR024412">
    <property type="entry name" value="Lsr2_dim_dom"/>
</dbReference>
<dbReference type="Gene3D" id="3.30.60.230">
    <property type="entry name" value="Lsr2, dimerization domain"/>
    <property type="match status" value="1"/>
</dbReference>
<protein>
    <submittedName>
        <fullName evidence="5">Lsr2 family protein</fullName>
    </submittedName>
</protein>
<gene>
    <name evidence="5" type="ORF">R4315_27190</name>
</gene>
<organism evidence="5 6">
    <name type="scientific">Rhodococcus oxybenzonivorans</name>
    <dbReference type="NCBI Taxonomy" id="1990687"/>
    <lineage>
        <taxon>Bacteria</taxon>
        <taxon>Bacillati</taxon>
        <taxon>Actinomycetota</taxon>
        <taxon>Actinomycetes</taxon>
        <taxon>Mycobacteriales</taxon>
        <taxon>Nocardiaceae</taxon>
        <taxon>Rhodococcus</taxon>
    </lineage>
</organism>
<dbReference type="InterPro" id="IPR042261">
    <property type="entry name" value="Lsr2-like_dimerization"/>
</dbReference>
<comment type="caution">
    <text evidence="5">The sequence shown here is derived from an EMBL/GenBank/DDBJ whole genome shotgun (WGS) entry which is preliminary data.</text>
</comment>
<dbReference type="Gene3D" id="4.10.320.10">
    <property type="entry name" value="E3-binding domain"/>
    <property type="match status" value="1"/>
</dbReference>
<feature type="domain" description="Lsr2 dimerization" evidence="3">
    <location>
        <begin position="1"/>
        <end position="61"/>
    </location>
</feature>
<evidence type="ECO:0000259" key="3">
    <source>
        <dbReference type="Pfam" id="PF11774"/>
    </source>
</evidence>